<dbReference type="Pfam" id="PF07911">
    <property type="entry name" value="DUF1677"/>
    <property type="match status" value="1"/>
</dbReference>
<evidence type="ECO:0000313" key="3">
    <source>
        <dbReference type="Proteomes" id="UP001202328"/>
    </source>
</evidence>
<protein>
    <recommendedName>
        <fullName evidence="4">DUF1677 family protein</fullName>
    </recommendedName>
</protein>
<evidence type="ECO:0000313" key="2">
    <source>
        <dbReference type="EMBL" id="KAI3914387.1"/>
    </source>
</evidence>
<gene>
    <name evidence="2" type="ORF">MKW98_014994</name>
</gene>
<dbReference type="EMBL" id="JAJJMB010009331">
    <property type="protein sequence ID" value="KAI3914387.1"/>
    <property type="molecule type" value="Genomic_DNA"/>
</dbReference>
<dbReference type="AlphaFoldDB" id="A0AAD4XI50"/>
<keyword evidence="3" id="KW-1185">Reference proteome</keyword>
<feature type="compositionally biased region" description="Low complexity" evidence="1">
    <location>
        <begin position="1"/>
        <end position="15"/>
    </location>
</feature>
<feature type="region of interest" description="Disordered" evidence="1">
    <location>
        <begin position="1"/>
        <end position="26"/>
    </location>
</feature>
<proteinExistence type="predicted"/>
<dbReference type="PANTHER" id="PTHR33108">
    <property type="entry name" value="OS01G0745000 PROTEIN"/>
    <property type="match status" value="1"/>
</dbReference>
<feature type="region of interest" description="Disordered" evidence="1">
    <location>
        <begin position="134"/>
        <end position="163"/>
    </location>
</feature>
<accession>A0AAD4XI50</accession>
<dbReference type="Proteomes" id="UP001202328">
    <property type="component" value="Unassembled WGS sequence"/>
</dbReference>
<sequence>MGITATESSTNESATVKSQPEQPQPVVGLQNESLELVKCDCCGLTEECTLTYISKVKERYQGKWICGLCAEAVKDEISRSSSEEEDKKITIEEALNLHMNFCKKFRCLSSSPPPNPTKHLVSAMKHLLRRSLDSPPRVLVRSGSSRSSSSGGSDLIRTKKNSDHNVVHLTRSGSCFSTLAR</sequence>
<feature type="compositionally biased region" description="Low complexity" evidence="1">
    <location>
        <begin position="141"/>
        <end position="153"/>
    </location>
</feature>
<organism evidence="2 3">
    <name type="scientific">Papaver atlanticum</name>
    <dbReference type="NCBI Taxonomy" id="357466"/>
    <lineage>
        <taxon>Eukaryota</taxon>
        <taxon>Viridiplantae</taxon>
        <taxon>Streptophyta</taxon>
        <taxon>Embryophyta</taxon>
        <taxon>Tracheophyta</taxon>
        <taxon>Spermatophyta</taxon>
        <taxon>Magnoliopsida</taxon>
        <taxon>Ranunculales</taxon>
        <taxon>Papaveraceae</taxon>
        <taxon>Papaveroideae</taxon>
        <taxon>Papaver</taxon>
    </lineage>
</organism>
<evidence type="ECO:0008006" key="4">
    <source>
        <dbReference type="Google" id="ProtNLM"/>
    </source>
</evidence>
<name>A0AAD4XI50_9MAGN</name>
<reference evidence="2" key="1">
    <citation type="submission" date="2022-04" db="EMBL/GenBank/DDBJ databases">
        <title>A functionally conserved STORR gene fusion in Papaver species that diverged 16.8 million years ago.</title>
        <authorList>
            <person name="Catania T."/>
        </authorList>
    </citation>
    <scope>NUCLEOTIDE SEQUENCE</scope>
    <source>
        <strain evidence="2">S-188037</strain>
    </source>
</reference>
<dbReference type="PANTHER" id="PTHR33108:SF32">
    <property type="entry name" value="DUF1677 FAMILY PROTEIN (DUF1677)"/>
    <property type="match status" value="1"/>
</dbReference>
<dbReference type="InterPro" id="IPR012876">
    <property type="entry name" value="DUF1677_pln"/>
</dbReference>
<evidence type="ECO:0000256" key="1">
    <source>
        <dbReference type="SAM" id="MobiDB-lite"/>
    </source>
</evidence>
<comment type="caution">
    <text evidence="2">The sequence shown here is derived from an EMBL/GenBank/DDBJ whole genome shotgun (WGS) entry which is preliminary data.</text>
</comment>